<feature type="compositionally biased region" description="Pro residues" evidence="1">
    <location>
        <begin position="1519"/>
        <end position="1529"/>
    </location>
</feature>
<proteinExistence type="predicted"/>
<feature type="compositionally biased region" description="Basic and acidic residues" evidence="1">
    <location>
        <begin position="1602"/>
        <end position="1613"/>
    </location>
</feature>
<feature type="transmembrane region" description="Helical" evidence="2">
    <location>
        <begin position="1541"/>
        <end position="1565"/>
    </location>
</feature>
<reference evidence="4 5" key="1">
    <citation type="journal article" date="2015" name="Mol. Biochem. Parasitol.">
        <title>Identification of polymorphic genes for use in assemblage B genotyping assays through comparative genomics of multiple assemblage B Giardia duodenalis isolates.</title>
        <authorList>
            <person name="Wielinga C."/>
            <person name="Thompson R.C."/>
            <person name="Monis P."/>
            <person name="Ryan U."/>
        </authorList>
    </citation>
    <scope>NUCLEOTIDE SEQUENCE [LARGE SCALE GENOMIC DNA]</scope>
    <source>
        <strain evidence="4 5">BAH15c1</strain>
    </source>
</reference>
<sequence length="1677" mass="187964">MCLGPKFLMIPLLLAVAAAFAAQGPWRFAQVFVGPGTRGQQTLHYLGKEYVVIDSGDADLLEANFGYAHFALDEENGEARIDAFTHEDFASANDTAAYKEFRKVIDCYTGSQPLLLRDVPSDKKAALKKAGGGFSADLTNSFLDKAIPIVINCLSIELSPKTKTTMGYNYVPETVRDDGIKKLDAFIRMMTNGRVYIDNKTSWYNPVNTYVTFADYYATETDVPKRIFEIVKTSHADWLTAMVQNPTMIFYSAELFDRWASLRGVGKLENGFTRSGKTCESGPVHVLVHLNREINPRYLYWFFLRNTGIVQDRTYATKDSFFKTYLMSGNSNDQHTVTRDNNVIYPTGMTLPKGMKYIYQAVENRWMPIHMPNDTSASGTFKYRLLAADSQYSRPFLMNDAQAYVIEKQPVSYYYPNLDIVRTEPVPVATGYATYTANDTGKQYTYNPDEVYNGLKRSQHVIGVELFLPADSFISTMDKEEPSVIIEYRAATTDSLFHDRGSFKITTGYYKDLKNRDFYSISLNLLSERDNAGKWQSRTLPNVNIAFGRLWVCPDCDRGTFTVRATDINTGIFNKSDITHMTTPYVYHDVTKIPSLDIEVTYIPNAPYVGSHPDSKITFRSLEIQTTYGTDCFIQSAQNPRVDTVVCSVTLSCYYIYCELAGTFYAASRLDQGPLRYFYDDFVVTKNTLTYTLRSSGYANQGTTNHRLYRMGGLGQYGIDVEFQWKDRSIVNPSFSEAYQFYTEYITAKSGGRGDQYYVFKALSTYNRTIIPYYYWWDGTNNDILKALGTNGYLATIGADWTALPMQIMYDSNAKTLADRDMEPHSDIFRVEWTNVQCGFSASSAAFFANGTNARRGWARIIANSINDVDRVAFSHLNYTAGTFLLTPAALKTGQPLDQECWSQINRRTLYRAYRWHNLYARGQDNANYEFYLDFDSDLPSGLVVYIDTVEKTHVIDTRMMKVVQKSINSQPGNKRFISTSLRFNYSILYKDIEFRLRGGVSSTSPRFAFNKDVYLVGVRHVMNGYGKHQELKNGTLTFRVRSANFKGEAWRNVTGYVYQPFQVTVFDATQSSGPTSTCNFETAYTECPLTLPESLKQEQLVHVPPHQFSDDGFQHTDLRCDSGKYLWLHANGTYACEPCHAGYYCRGSVMRRCPFGHYSEDGASACKTPYTNIKSFASPSAANERELTYDAPFYFQYNADGSAKGIYPCSGNMYYDKNTKTCHPCPRTGYYCLSGEDPKPCPAGFRCIAGVAYPCYGNYYSHRDRMSVCLPLSFQACPLKGTDGTIMVSGKSNTGDARWRKAGLEHLSYWAVEEPNVGCRECPRGHKCEITSAGKRLLRRAKLLQVLETLRLHWAAPAFGLPHFEKKFHRFSAFDRLHHLEQLRAKWGSGSVRINRPLSADNVVDIGDASQPNSNSTYVTITPCKVSEYSVPGSNTCATCPAGQIVNTHGDGCVSLNIKTAEQAALDDMPQAQEKIDAEIATDNTITDTGPIYDDNNNDDTPLDPDPKPDTPDTPDTPDGPTPTPTPSDPGSVTKKSSGAAVGGSIAAVLIVGAIVGVLCWYFLVYRKKNPRPKWIQSMMDKLKIRAPSKNKPTSKVPSKSLEKHAENEHKRTLPLSRNNSFLGDSSMGTPNTRSFADGVSLQGSSNNSKLPSLIASKSIVSVGPPIPSGMKRPEM</sequence>
<feature type="chain" id="PRO_5007800082" evidence="3">
    <location>
        <begin position="22"/>
        <end position="1677"/>
    </location>
</feature>
<evidence type="ECO:0000313" key="5">
    <source>
        <dbReference type="Proteomes" id="UP000070089"/>
    </source>
</evidence>
<feature type="region of interest" description="Disordered" evidence="1">
    <location>
        <begin position="1588"/>
        <end position="1649"/>
    </location>
</feature>
<gene>
    <name evidence="4" type="ORF">QR46_3045</name>
</gene>
<dbReference type="VEuPathDB" id="GiardiaDB:QR46_3045"/>
<dbReference type="PANTHER" id="PTHR46967:SF2">
    <property type="entry name" value="SUSHI, VON WILLEBRAND FACTOR TYPE A, EGF AND PENTRAXIN DOMAIN-CONTAINING PROTEIN 1-LIKE"/>
    <property type="match status" value="1"/>
</dbReference>
<keyword evidence="2" id="KW-1133">Transmembrane helix</keyword>
<dbReference type="EMBL" id="JXTI01000090">
    <property type="protein sequence ID" value="KWX12974.1"/>
    <property type="molecule type" value="Genomic_DNA"/>
</dbReference>
<organism evidence="4 5">
    <name type="scientific">Giardia duodenalis assemblage B</name>
    <dbReference type="NCBI Taxonomy" id="1394984"/>
    <lineage>
        <taxon>Eukaryota</taxon>
        <taxon>Metamonada</taxon>
        <taxon>Diplomonadida</taxon>
        <taxon>Hexamitidae</taxon>
        <taxon>Giardiinae</taxon>
        <taxon>Giardia</taxon>
    </lineage>
</organism>
<evidence type="ECO:0000256" key="1">
    <source>
        <dbReference type="SAM" id="MobiDB-lite"/>
    </source>
</evidence>
<name>A0A132NSA9_GIAIN</name>
<dbReference type="SMART" id="SM01411">
    <property type="entry name" value="Ephrin_rec_like"/>
    <property type="match status" value="3"/>
</dbReference>
<evidence type="ECO:0000256" key="2">
    <source>
        <dbReference type="SAM" id="Phobius"/>
    </source>
</evidence>
<feature type="signal peptide" evidence="3">
    <location>
        <begin position="1"/>
        <end position="21"/>
    </location>
</feature>
<evidence type="ECO:0000256" key="3">
    <source>
        <dbReference type="SAM" id="SignalP"/>
    </source>
</evidence>
<protein>
    <submittedName>
        <fullName evidence="4">Uncharacterized protein</fullName>
    </submittedName>
</protein>
<keyword evidence="2" id="KW-0812">Transmembrane</keyword>
<feature type="compositionally biased region" description="Polar residues" evidence="1">
    <location>
        <begin position="1617"/>
        <end position="1636"/>
    </location>
</feature>
<feature type="region of interest" description="Disordered" evidence="1">
    <location>
        <begin position="1481"/>
        <end position="1540"/>
    </location>
</feature>
<keyword evidence="2" id="KW-0472">Membrane</keyword>
<accession>A0A132NSA9</accession>
<dbReference type="PANTHER" id="PTHR46967">
    <property type="entry name" value="INSULIN-LIKE GROWTH FACTOR BINDING PROTEIN,N-TERMINAL"/>
    <property type="match status" value="1"/>
</dbReference>
<dbReference type="Proteomes" id="UP000070089">
    <property type="component" value="Unassembled WGS sequence"/>
</dbReference>
<keyword evidence="3" id="KW-0732">Signal</keyword>
<dbReference type="OrthoDB" id="439917at2759"/>
<evidence type="ECO:0000313" key="4">
    <source>
        <dbReference type="EMBL" id="KWX12974.1"/>
    </source>
</evidence>
<comment type="caution">
    <text evidence="4">The sequence shown here is derived from an EMBL/GenBank/DDBJ whole genome shotgun (WGS) entry which is preliminary data.</text>
</comment>